<evidence type="ECO:0000256" key="3">
    <source>
        <dbReference type="ARBA" id="ARBA00010231"/>
    </source>
</evidence>
<reference evidence="20" key="1">
    <citation type="submission" date="2017-02" db="UniProtKB">
        <authorList>
            <consortium name="WormBaseParasite"/>
        </authorList>
    </citation>
    <scope>IDENTIFICATION</scope>
</reference>
<keyword evidence="5" id="KW-0597">Phosphoprotein</keyword>
<sequence length="518" mass="59083">MDDKKIPYGTAGFRGPSEVLEKIMIRVSVVATMLAREEKKVVGVMITASHNPINDNGVKIVDPNGEMINPKWEREAVDIVYMDDAKYDVLVEKLIKEGRENNYGCSGVIIGGDTRPSTINFKDNMISMIKKLNTDVRDLGIVTTPLLQYCVNEVNNHFNSKITADVPYHQTIKNIFEKCFQLMDKKDMKKYENNICLDAAYGVGNPKDKDNVLMSNGYLKIDLGNDKIPGILNHESGADYVKMNKTIPKCCQYEGAPKKCVSFDGDADRIVYFYQKVNEPFCLIDGDKIAAIYTKFIKTHLLISGLEDKLSVGVIQTAYANGASMKYFREKEGIEPRLVKTGVKYLHHEAKKYDIGIYFEANGHGTVLFSKKFDEEIKKNFDFNDSSKYLYYFSQLINRVTGDAVTDLLCVEICLRYFDWSIEDFYKIYEDLPNKQLKVPVSNRSLFETIEDETRLVKPKKLQDFIDDTLKKFNINRAFIRPSGTENIVRVFVEDSDLPKVDKVASILGEEITKQYSM</sequence>
<dbReference type="WBParaSite" id="PTRK_0000153100.1">
    <property type="protein sequence ID" value="PTRK_0000153100.1"/>
    <property type="gene ID" value="PTRK_0000153100"/>
</dbReference>
<evidence type="ECO:0000256" key="5">
    <source>
        <dbReference type="ARBA" id="ARBA00022553"/>
    </source>
</evidence>
<dbReference type="InterPro" id="IPR036900">
    <property type="entry name" value="A-D-PHexomutase_C_sf"/>
</dbReference>
<feature type="domain" description="Phosphoacetylglucosamine mutase AMG1" evidence="18">
    <location>
        <begin position="193"/>
        <end position="271"/>
    </location>
</feature>
<dbReference type="InterPro" id="IPR005843">
    <property type="entry name" value="A-D-PHexomutase_C"/>
</dbReference>
<proteinExistence type="inferred from homology"/>
<evidence type="ECO:0000313" key="20">
    <source>
        <dbReference type="WBParaSite" id="PTRK_0000153100.1"/>
    </source>
</evidence>
<dbReference type="Proteomes" id="UP000038045">
    <property type="component" value="Unplaced"/>
</dbReference>
<feature type="binding site" evidence="13">
    <location>
        <position position="490"/>
    </location>
    <ligand>
        <name>substrate</name>
    </ligand>
</feature>
<evidence type="ECO:0000256" key="7">
    <source>
        <dbReference type="ARBA" id="ARBA00022842"/>
    </source>
</evidence>
<feature type="domain" description="Alpha-D-phosphohexomutase alpha/beta/alpha" evidence="16">
    <location>
        <begin position="32"/>
        <end position="79"/>
    </location>
</feature>
<evidence type="ECO:0000256" key="4">
    <source>
        <dbReference type="ARBA" id="ARBA00012731"/>
    </source>
</evidence>
<feature type="binding site" evidence="13">
    <location>
        <begin position="360"/>
        <end position="362"/>
    </location>
    <ligand>
        <name>substrate</name>
    </ligand>
</feature>
<feature type="binding site" evidence="13">
    <location>
        <begin position="481"/>
        <end position="485"/>
    </location>
    <ligand>
        <name>substrate</name>
    </ligand>
</feature>
<evidence type="ECO:0000256" key="9">
    <source>
        <dbReference type="ARBA" id="ARBA00031926"/>
    </source>
</evidence>
<dbReference type="Gene3D" id="3.40.120.10">
    <property type="entry name" value="Alpha-D-Glucose-1,6-Bisphosphate, subunit A, domain 3"/>
    <property type="match status" value="3"/>
</dbReference>
<dbReference type="PIRSF" id="PIRSF016408">
    <property type="entry name" value="PAGM"/>
    <property type="match status" value="1"/>
</dbReference>
<dbReference type="GO" id="GO:0006048">
    <property type="term" value="P:UDP-N-acetylglucosamine biosynthetic process"/>
    <property type="evidence" value="ECO:0007669"/>
    <property type="project" value="UniProtKB-UniRule"/>
</dbReference>
<dbReference type="STRING" id="131310.A0A0N4Z3N8"/>
<feature type="binding site" evidence="14">
    <location>
        <position position="268"/>
    </location>
    <ligand>
        <name>Mg(2+)</name>
        <dbReference type="ChEBI" id="CHEBI:18420"/>
    </ligand>
</feature>
<evidence type="ECO:0000256" key="13">
    <source>
        <dbReference type="PIRSR" id="PIRSR016408-2"/>
    </source>
</evidence>
<dbReference type="Pfam" id="PF21404">
    <property type="entry name" value="AMG1_III"/>
    <property type="match status" value="1"/>
</dbReference>
<feature type="binding site" evidence="14">
    <location>
        <position position="264"/>
    </location>
    <ligand>
        <name>Mg(2+)</name>
        <dbReference type="ChEBI" id="CHEBI:18420"/>
    </ligand>
</feature>
<keyword evidence="6 11" id="KW-0479">Metal-binding</keyword>
<name>A0A0N4Z3N8_PARTI</name>
<evidence type="ECO:0000259" key="15">
    <source>
        <dbReference type="Pfam" id="PF00408"/>
    </source>
</evidence>
<dbReference type="InterPro" id="IPR049022">
    <property type="entry name" value="AMG1_III"/>
</dbReference>
<dbReference type="GO" id="GO:0000287">
    <property type="term" value="F:magnesium ion binding"/>
    <property type="evidence" value="ECO:0007669"/>
    <property type="project" value="InterPro"/>
</dbReference>
<dbReference type="PANTHER" id="PTHR45955">
    <property type="entry name" value="PHOSPHOACETYLGLUCOSAMINE MUTASE"/>
    <property type="match status" value="1"/>
</dbReference>
<feature type="binding site" description="via phosphate group" evidence="14">
    <location>
        <position position="49"/>
    </location>
    <ligand>
        <name>Mg(2+)</name>
        <dbReference type="ChEBI" id="CHEBI:18420"/>
    </ligand>
</feature>
<dbReference type="Pfam" id="PF00408">
    <property type="entry name" value="PGM_PMM_IV"/>
    <property type="match status" value="1"/>
</dbReference>
<dbReference type="SUPFAM" id="SSF55957">
    <property type="entry name" value="Phosphoglucomutase, C-terminal domain"/>
    <property type="match status" value="1"/>
</dbReference>
<keyword evidence="19" id="KW-1185">Reference proteome</keyword>
<evidence type="ECO:0000259" key="16">
    <source>
        <dbReference type="Pfam" id="PF02878"/>
    </source>
</evidence>
<dbReference type="AlphaFoldDB" id="A0A0N4Z3N8"/>
<evidence type="ECO:0000256" key="6">
    <source>
        <dbReference type="ARBA" id="ARBA00022723"/>
    </source>
</evidence>
<evidence type="ECO:0000256" key="12">
    <source>
        <dbReference type="PIRSR" id="PIRSR016408-1"/>
    </source>
</evidence>
<dbReference type="GO" id="GO:0004610">
    <property type="term" value="F:phosphoacetylglucosamine mutase activity"/>
    <property type="evidence" value="ECO:0007669"/>
    <property type="project" value="UniProtKB-UniRule"/>
</dbReference>
<evidence type="ECO:0000259" key="18">
    <source>
        <dbReference type="Pfam" id="PF21405"/>
    </source>
</evidence>
<feature type="domain" description="Alpha-D-phosphohexomutase alpha/beta/alpha" evidence="16">
    <location>
        <begin position="103"/>
        <end position="155"/>
    </location>
</feature>
<dbReference type="Pfam" id="PF21405">
    <property type="entry name" value="AMG1_II"/>
    <property type="match status" value="1"/>
</dbReference>
<feature type="active site" description="Phosphoserine intermediate" evidence="12">
    <location>
        <position position="49"/>
    </location>
</feature>
<comment type="catalytic activity">
    <reaction evidence="1 11">
        <text>N-acetyl-alpha-D-glucosamine 1-phosphate = N-acetyl-D-glucosamine 6-phosphate</text>
        <dbReference type="Rhea" id="RHEA:23804"/>
        <dbReference type="ChEBI" id="CHEBI:57513"/>
        <dbReference type="ChEBI" id="CHEBI:57776"/>
        <dbReference type="EC" id="5.4.2.3"/>
    </reaction>
</comment>
<dbReference type="InterPro" id="IPR016657">
    <property type="entry name" value="PAGM"/>
</dbReference>
<feature type="binding site" evidence="14">
    <location>
        <position position="266"/>
    </location>
    <ligand>
        <name>Mg(2+)</name>
        <dbReference type="ChEBI" id="CHEBI:18420"/>
    </ligand>
</feature>
<accession>A0A0N4Z3N8</accession>
<keyword evidence="8 11" id="KW-0413">Isomerase</keyword>
<comment type="function">
    <text evidence="11">Catalyzes the conversion of GlcNAc-6-P into GlcNAc-1-P during the synthesis of uridine diphosphate/UDP-GlcNAc, a sugar nucleotide critical to multiple glycosylation pathways including protein N- and O-glycosylation.</text>
</comment>
<comment type="similarity">
    <text evidence="3 11">Belongs to the phosphohexose mutase family.</text>
</comment>
<evidence type="ECO:0000313" key="19">
    <source>
        <dbReference type="Proteomes" id="UP000038045"/>
    </source>
</evidence>
<keyword evidence="7 11" id="KW-0460">Magnesium</keyword>
<evidence type="ECO:0000256" key="14">
    <source>
        <dbReference type="PIRSR" id="PIRSR016408-3"/>
    </source>
</evidence>
<dbReference type="PANTHER" id="PTHR45955:SF1">
    <property type="entry name" value="PHOSPHOACETYLGLUCOSAMINE MUTASE"/>
    <property type="match status" value="1"/>
</dbReference>
<evidence type="ECO:0000256" key="2">
    <source>
        <dbReference type="ARBA" id="ARBA00004865"/>
    </source>
</evidence>
<evidence type="ECO:0000256" key="8">
    <source>
        <dbReference type="ARBA" id="ARBA00023235"/>
    </source>
</evidence>
<dbReference type="InterPro" id="IPR049023">
    <property type="entry name" value="AMG1_II"/>
</dbReference>
<feature type="domain" description="Phosphoacetylglucosamine mutase AMG1" evidence="17">
    <location>
        <begin position="285"/>
        <end position="420"/>
    </location>
</feature>
<dbReference type="SUPFAM" id="SSF53738">
    <property type="entry name" value="Phosphoglucomutase, first 3 domains"/>
    <property type="match status" value="2"/>
</dbReference>
<dbReference type="EC" id="5.4.2.3" evidence="4 11"/>
<comment type="pathway">
    <text evidence="2 11">Nucleotide-sugar biosynthesis; UDP-N-acetyl-alpha-D-glucosamine biosynthesis; N-acetyl-alpha-D-glucosamine 1-phosphate from alpha-D-glucosamine 6-phosphate (route I): step 2/2.</text>
</comment>
<dbReference type="Gene3D" id="3.30.310.50">
    <property type="entry name" value="Alpha-D-phosphohexomutase, C-terminal domain"/>
    <property type="match status" value="1"/>
</dbReference>
<dbReference type="InterPro" id="IPR005844">
    <property type="entry name" value="A-D-PHexomutase_a/b/a-I"/>
</dbReference>
<dbReference type="Pfam" id="PF02878">
    <property type="entry name" value="PGM_PMM_I"/>
    <property type="match status" value="2"/>
</dbReference>
<feature type="domain" description="Alpha-D-phosphohexomutase C-terminal" evidence="15">
    <location>
        <begin position="466"/>
        <end position="505"/>
    </location>
</feature>
<dbReference type="UniPathway" id="UPA00113">
    <property type="reaction ID" value="UER00530"/>
</dbReference>
<comment type="cofactor">
    <cofactor evidence="11 14">
        <name>Mg(2+)</name>
        <dbReference type="ChEBI" id="CHEBI:18420"/>
    </cofactor>
    <text evidence="11 14">Binds 1 Mg(2+) ion per subunit.</text>
</comment>
<evidence type="ECO:0000256" key="1">
    <source>
        <dbReference type="ARBA" id="ARBA00000558"/>
    </source>
</evidence>
<organism evidence="19 20">
    <name type="scientific">Parastrongyloides trichosuri</name>
    <name type="common">Possum-specific nematode worm</name>
    <dbReference type="NCBI Taxonomy" id="131310"/>
    <lineage>
        <taxon>Eukaryota</taxon>
        <taxon>Metazoa</taxon>
        <taxon>Ecdysozoa</taxon>
        <taxon>Nematoda</taxon>
        <taxon>Chromadorea</taxon>
        <taxon>Rhabditida</taxon>
        <taxon>Tylenchina</taxon>
        <taxon>Panagrolaimomorpha</taxon>
        <taxon>Strongyloidoidea</taxon>
        <taxon>Strongyloididae</taxon>
        <taxon>Parastrongyloides</taxon>
    </lineage>
</organism>
<dbReference type="InterPro" id="IPR016066">
    <property type="entry name" value="A-D-PHexomutase_CS"/>
</dbReference>
<dbReference type="PROSITE" id="PS00710">
    <property type="entry name" value="PGM_PMM"/>
    <property type="match status" value="1"/>
</dbReference>
<dbReference type="GO" id="GO:0005975">
    <property type="term" value="P:carbohydrate metabolic process"/>
    <property type="evidence" value="ECO:0007669"/>
    <property type="project" value="InterPro"/>
</dbReference>
<evidence type="ECO:0000256" key="10">
    <source>
        <dbReference type="ARBA" id="ARBA00032065"/>
    </source>
</evidence>
<dbReference type="InterPro" id="IPR016055">
    <property type="entry name" value="A-D-PHexomutase_a/b/a-I/II/III"/>
</dbReference>
<evidence type="ECO:0000259" key="17">
    <source>
        <dbReference type="Pfam" id="PF21404"/>
    </source>
</evidence>
<protein>
    <recommendedName>
        <fullName evidence="4 11">Phosphoacetylglucosamine mutase</fullName>
        <shortName evidence="11">PAGM</shortName>
        <ecNumber evidence="4 11">5.4.2.3</ecNumber>
    </recommendedName>
    <alternativeName>
        <fullName evidence="10 11">Acetylglucosamine phosphomutase</fullName>
    </alternativeName>
    <alternativeName>
        <fullName evidence="9 11">N-acetylglucosamine-phosphate mutase</fullName>
    </alternativeName>
</protein>
<evidence type="ECO:0000256" key="11">
    <source>
        <dbReference type="PIRNR" id="PIRNR016408"/>
    </source>
</evidence>